<dbReference type="SUPFAM" id="SSF51556">
    <property type="entry name" value="Metallo-dependent hydrolases"/>
    <property type="match status" value="1"/>
</dbReference>
<dbReference type="InterPro" id="IPR032466">
    <property type="entry name" value="Metal_Hydrolase"/>
</dbReference>
<keyword evidence="3" id="KW-0378">Hydrolase</keyword>
<evidence type="ECO:0000259" key="5">
    <source>
        <dbReference type="Pfam" id="PF01979"/>
    </source>
</evidence>
<dbReference type="GO" id="GO:0008892">
    <property type="term" value="F:guanine deaminase activity"/>
    <property type="evidence" value="ECO:0007669"/>
    <property type="project" value="TreeGrafter"/>
</dbReference>
<dbReference type="PANTHER" id="PTHR11271">
    <property type="entry name" value="GUANINE DEAMINASE"/>
    <property type="match status" value="1"/>
</dbReference>
<dbReference type="SUPFAM" id="SSF51338">
    <property type="entry name" value="Composite domain of metallo-dependent hydrolases"/>
    <property type="match status" value="1"/>
</dbReference>
<proteinExistence type="predicted"/>
<dbReference type="AlphaFoldDB" id="M2R5T4"/>
<dbReference type="STRING" id="914234.M2R5T4"/>
<evidence type="ECO:0000256" key="3">
    <source>
        <dbReference type="ARBA" id="ARBA00022801"/>
    </source>
</evidence>
<keyword evidence="7" id="KW-1185">Reference proteome</keyword>
<protein>
    <recommendedName>
        <fullName evidence="5">Amidohydrolase-related domain-containing protein</fullName>
    </recommendedName>
</protein>
<dbReference type="GO" id="GO:0005829">
    <property type="term" value="C:cytosol"/>
    <property type="evidence" value="ECO:0007669"/>
    <property type="project" value="TreeGrafter"/>
</dbReference>
<evidence type="ECO:0000313" key="6">
    <source>
        <dbReference type="EMBL" id="EMD39920.1"/>
    </source>
</evidence>
<dbReference type="HOGENOM" id="CLU_012358_0_1_1"/>
<dbReference type="PANTHER" id="PTHR11271:SF6">
    <property type="entry name" value="GUANINE DEAMINASE"/>
    <property type="match status" value="1"/>
</dbReference>
<feature type="domain" description="Amidohydrolase-related" evidence="5">
    <location>
        <begin position="62"/>
        <end position="403"/>
    </location>
</feature>
<accession>M2R5T4</accession>
<evidence type="ECO:0000313" key="7">
    <source>
        <dbReference type="Proteomes" id="UP000016930"/>
    </source>
</evidence>
<dbReference type="Gene3D" id="2.30.40.10">
    <property type="entry name" value="Urease, subunit C, domain 1"/>
    <property type="match status" value="1"/>
</dbReference>
<dbReference type="OrthoDB" id="194468at2759"/>
<gene>
    <name evidence="6" type="ORF">CERSUDRAFT_112165</name>
</gene>
<comment type="cofactor">
    <cofactor evidence="1">
        <name>Zn(2+)</name>
        <dbReference type="ChEBI" id="CHEBI:29105"/>
    </cofactor>
</comment>
<name>M2R5T4_CERS8</name>
<evidence type="ECO:0000256" key="1">
    <source>
        <dbReference type="ARBA" id="ARBA00001947"/>
    </source>
</evidence>
<sequence length="461" mass="50706">MLVVGDLVHSPTLGELQILHHHLIVVDVRGIISYIAPAQLPESVEILDSAREPLLRIPPGTFLVPSFYDLHLHAPQFLYQGTGLHLPLMQWLDAYAYDAEERLDADPDLADKVYTRLAARLIEGGTGTVLFFGTIKAETNLILARVMQAAGIRAFVGKLSMDISSRPTYIEKSSEESLSAAKKFIRDCCAQVADLPLHERLVQPVVTPRFIPTCSDELLKGLGALAADESVMVQSHMAESHDEVEWVKAERKQDDIDIFDQTGLLTSRTVQAHCTFLDSPSLEKMHKNGAAVAHCPLSNCYFSSKPFPLREALQRGVKVGLGTDIAGGYSIDIMNAMRHAVSSSRVREGARLTSEEADVEQGNTPLSIDWKEALYLATRGGAHALGLHGGAFSVGAPFDAQQIRLRDTETGQGVGGLDFFDGISKIKEQWSLDEEAIEKWWCIGDARNREAMWVQGRTLSH</sequence>
<dbReference type="GO" id="GO:0008270">
    <property type="term" value="F:zinc ion binding"/>
    <property type="evidence" value="ECO:0007669"/>
    <property type="project" value="TreeGrafter"/>
</dbReference>
<keyword evidence="4" id="KW-0862">Zinc</keyword>
<organism evidence="6 7">
    <name type="scientific">Ceriporiopsis subvermispora (strain B)</name>
    <name type="common">White-rot fungus</name>
    <name type="synonym">Gelatoporia subvermispora</name>
    <dbReference type="NCBI Taxonomy" id="914234"/>
    <lineage>
        <taxon>Eukaryota</taxon>
        <taxon>Fungi</taxon>
        <taxon>Dikarya</taxon>
        <taxon>Basidiomycota</taxon>
        <taxon>Agaricomycotina</taxon>
        <taxon>Agaricomycetes</taxon>
        <taxon>Polyporales</taxon>
        <taxon>Gelatoporiaceae</taxon>
        <taxon>Gelatoporia</taxon>
    </lineage>
</organism>
<dbReference type="Proteomes" id="UP000016930">
    <property type="component" value="Unassembled WGS sequence"/>
</dbReference>
<dbReference type="InterPro" id="IPR051607">
    <property type="entry name" value="Metallo-dep_hydrolases"/>
</dbReference>
<keyword evidence="2" id="KW-0479">Metal-binding</keyword>
<dbReference type="InterPro" id="IPR011059">
    <property type="entry name" value="Metal-dep_hydrolase_composite"/>
</dbReference>
<dbReference type="Gene3D" id="3.20.20.140">
    <property type="entry name" value="Metal-dependent hydrolases"/>
    <property type="match status" value="1"/>
</dbReference>
<dbReference type="EMBL" id="KB445793">
    <property type="protein sequence ID" value="EMD39920.1"/>
    <property type="molecule type" value="Genomic_DNA"/>
</dbReference>
<dbReference type="InterPro" id="IPR006680">
    <property type="entry name" value="Amidohydro-rel"/>
</dbReference>
<evidence type="ECO:0000256" key="2">
    <source>
        <dbReference type="ARBA" id="ARBA00022723"/>
    </source>
</evidence>
<dbReference type="GO" id="GO:0046098">
    <property type="term" value="P:guanine metabolic process"/>
    <property type="evidence" value="ECO:0007669"/>
    <property type="project" value="TreeGrafter"/>
</dbReference>
<reference evidence="6 7" key="1">
    <citation type="journal article" date="2012" name="Proc. Natl. Acad. Sci. U.S.A.">
        <title>Comparative genomics of Ceriporiopsis subvermispora and Phanerochaete chrysosporium provide insight into selective ligninolysis.</title>
        <authorList>
            <person name="Fernandez-Fueyo E."/>
            <person name="Ruiz-Duenas F.J."/>
            <person name="Ferreira P."/>
            <person name="Floudas D."/>
            <person name="Hibbett D.S."/>
            <person name="Canessa P."/>
            <person name="Larrondo L.F."/>
            <person name="James T.Y."/>
            <person name="Seelenfreund D."/>
            <person name="Lobos S."/>
            <person name="Polanco R."/>
            <person name="Tello M."/>
            <person name="Honda Y."/>
            <person name="Watanabe T."/>
            <person name="Watanabe T."/>
            <person name="Ryu J.S."/>
            <person name="Kubicek C.P."/>
            <person name="Schmoll M."/>
            <person name="Gaskell J."/>
            <person name="Hammel K.E."/>
            <person name="St John F.J."/>
            <person name="Vanden Wymelenberg A."/>
            <person name="Sabat G."/>
            <person name="Splinter BonDurant S."/>
            <person name="Syed K."/>
            <person name="Yadav J.S."/>
            <person name="Doddapaneni H."/>
            <person name="Subramanian V."/>
            <person name="Lavin J.L."/>
            <person name="Oguiza J.A."/>
            <person name="Perez G."/>
            <person name="Pisabarro A.G."/>
            <person name="Ramirez L."/>
            <person name="Santoyo F."/>
            <person name="Master E."/>
            <person name="Coutinho P.M."/>
            <person name="Henrissat B."/>
            <person name="Lombard V."/>
            <person name="Magnuson J.K."/>
            <person name="Kuees U."/>
            <person name="Hori C."/>
            <person name="Igarashi K."/>
            <person name="Samejima M."/>
            <person name="Held B.W."/>
            <person name="Barry K.W."/>
            <person name="LaButti K.M."/>
            <person name="Lapidus A."/>
            <person name="Lindquist E.A."/>
            <person name="Lucas S.M."/>
            <person name="Riley R."/>
            <person name="Salamov A.A."/>
            <person name="Hoffmeister D."/>
            <person name="Schwenk D."/>
            <person name="Hadar Y."/>
            <person name="Yarden O."/>
            <person name="de Vries R.P."/>
            <person name="Wiebenga A."/>
            <person name="Stenlid J."/>
            <person name="Eastwood D."/>
            <person name="Grigoriev I.V."/>
            <person name="Berka R.M."/>
            <person name="Blanchette R.A."/>
            <person name="Kersten P."/>
            <person name="Martinez A.T."/>
            <person name="Vicuna R."/>
            <person name="Cullen D."/>
        </authorList>
    </citation>
    <scope>NUCLEOTIDE SEQUENCE [LARGE SCALE GENOMIC DNA]</scope>
    <source>
        <strain evidence="6 7">B</strain>
    </source>
</reference>
<dbReference type="Pfam" id="PF01979">
    <property type="entry name" value="Amidohydro_1"/>
    <property type="match status" value="1"/>
</dbReference>
<evidence type="ECO:0000256" key="4">
    <source>
        <dbReference type="ARBA" id="ARBA00022833"/>
    </source>
</evidence>